<proteinExistence type="predicted"/>
<dbReference type="RefSeq" id="WP_257579230.1">
    <property type="nucleotide sequence ID" value="NZ_JANKAU010000010.1"/>
</dbReference>
<name>A0AAW5LZK2_LACJH</name>
<evidence type="ECO:0000313" key="1">
    <source>
        <dbReference type="EMBL" id="MCR1915451.1"/>
    </source>
</evidence>
<gene>
    <name evidence="1" type="ORF">NSA17_08405</name>
</gene>
<reference evidence="1" key="1">
    <citation type="submission" date="2022-07" db="EMBL/GenBank/DDBJ databases">
        <title>Enhanced cultured diversity of the mouse gut microbiota enables custom-made synthetic communities.</title>
        <authorList>
            <person name="Afrizal A."/>
        </authorList>
    </citation>
    <scope>NUCLEOTIDE SEQUENCE</scope>
    <source>
        <strain evidence="1">DSM 100219</strain>
    </source>
</reference>
<dbReference type="AlphaFoldDB" id="A0AAW5LZK2"/>
<comment type="caution">
    <text evidence="1">The sequence shown here is derived from an EMBL/GenBank/DDBJ whole genome shotgun (WGS) entry which is preliminary data.</text>
</comment>
<evidence type="ECO:0000313" key="2">
    <source>
        <dbReference type="Proteomes" id="UP001206357"/>
    </source>
</evidence>
<dbReference type="EMBL" id="JANKAU010000010">
    <property type="protein sequence ID" value="MCR1915451.1"/>
    <property type="molecule type" value="Genomic_DNA"/>
</dbReference>
<protein>
    <submittedName>
        <fullName evidence="1">Uncharacterized protein</fullName>
    </submittedName>
</protein>
<sequence>MSITVVVMFYCFLGSGSLADALRGEYGQQLVETRRFYANKNTEELQKIAKGEIQNNVTVWCNKKTYDDVEVKVREGKEEKIVFAYPKPTVKGIKVLSKTPFIYVYHKKSKQLRYRFD</sequence>
<organism evidence="1 2">
    <name type="scientific">Lactobacillus johnsonii</name>
    <dbReference type="NCBI Taxonomy" id="33959"/>
    <lineage>
        <taxon>Bacteria</taxon>
        <taxon>Bacillati</taxon>
        <taxon>Bacillota</taxon>
        <taxon>Bacilli</taxon>
        <taxon>Lactobacillales</taxon>
        <taxon>Lactobacillaceae</taxon>
        <taxon>Lactobacillus</taxon>
    </lineage>
</organism>
<accession>A0AAW5LZK2</accession>
<dbReference type="Proteomes" id="UP001206357">
    <property type="component" value="Unassembled WGS sequence"/>
</dbReference>